<name>A0A413SBC7_9FIRM</name>
<dbReference type="EMBL" id="QSFP01000039">
    <property type="protein sequence ID" value="RHA61519.1"/>
    <property type="molecule type" value="Genomic_DNA"/>
</dbReference>
<accession>A0A413SBC7</accession>
<organism evidence="2 3">
    <name type="scientific">Roseburia intestinalis</name>
    <dbReference type="NCBI Taxonomy" id="166486"/>
    <lineage>
        <taxon>Bacteria</taxon>
        <taxon>Bacillati</taxon>
        <taxon>Bacillota</taxon>
        <taxon>Clostridia</taxon>
        <taxon>Lachnospirales</taxon>
        <taxon>Lachnospiraceae</taxon>
        <taxon>Roseburia</taxon>
    </lineage>
</organism>
<sequence length="157" mass="18659">MLNIKDYICSYEESIDMIKEGINCYTRNELFTMIDNDGIYYGIGEVVRSTFCYTNYDDFGNVYLFDELDSQKITKYILGNSKYKIQQELIYSCVCYTLQRKINEFYKDLAQYEKTGVVGLRYNKTVCVLSREKYSDKYERAMIARIMTGYKRIRRTG</sequence>
<dbReference type="AlphaFoldDB" id="A0A413SBC7"/>
<reference evidence="2 3" key="1">
    <citation type="submission" date="2018-08" db="EMBL/GenBank/DDBJ databases">
        <title>A genome reference for cultivated species of the human gut microbiota.</title>
        <authorList>
            <person name="Zou Y."/>
            <person name="Xue W."/>
            <person name="Luo G."/>
        </authorList>
    </citation>
    <scope>NUCLEOTIDE SEQUENCE [LARGE SCALE GENOMIC DNA]</scope>
    <source>
        <strain evidence="2 3">AM43-11</strain>
    </source>
</reference>
<proteinExistence type="predicted"/>
<reference evidence="1 4" key="2">
    <citation type="submission" date="2019-10" db="EMBL/GenBank/DDBJ databases">
        <title>Roseburia spp. ameliorate alcoholic fatty liver via restoration of gut barrier function.</title>
        <authorList>
            <person name="Seo B."/>
            <person name="Ko G."/>
        </authorList>
    </citation>
    <scope>NUCLEOTIDE SEQUENCE [LARGE SCALE GENOMIC DNA]</scope>
    <source>
        <strain evidence="1 4">SNUG30017</strain>
    </source>
</reference>
<comment type="caution">
    <text evidence="2">The sequence shown here is derived from an EMBL/GenBank/DDBJ whole genome shotgun (WGS) entry which is preliminary data.</text>
</comment>
<evidence type="ECO:0000313" key="2">
    <source>
        <dbReference type="EMBL" id="RHA61519.1"/>
    </source>
</evidence>
<dbReference type="RefSeq" id="WP_118592467.1">
    <property type="nucleotide sequence ID" value="NZ_QSFP01000039.1"/>
</dbReference>
<dbReference type="Proteomes" id="UP000284465">
    <property type="component" value="Unassembled WGS sequence"/>
</dbReference>
<evidence type="ECO:0000313" key="3">
    <source>
        <dbReference type="Proteomes" id="UP000284465"/>
    </source>
</evidence>
<gene>
    <name evidence="2" type="ORF">DW927_19155</name>
    <name evidence="1" type="ORF">GCK47_16620</name>
</gene>
<evidence type="ECO:0000313" key="4">
    <source>
        <dbReference type="Proteomes" id="UP000479531"/>
    </source>
</evidence>
<protein>
    <submittedName>
        <fullName evidence="2">Uncharacterized protein</fullName>
    </submittedName>
</protein>
<dbReference type="EMBL" id="WGGT01000027">
    <property type="protein sequence ID" value="MVQ47263.1"/>
    <property type="molecule type" value="Genomic_DNA"/>
</dbReference>
<evidence type="ECO:0000313" key="1">
    <source>
        <dbReference type="EMBL" id="MVQ47263.1"/>
    </source>
</evidence>
<dbReference type="Proteomes" id="UP000479531">
    <property type="component" value="Unassembled WGS sequence"/>
</dbReference>